<accession>A0A0F9HVK2</accession>
<reference evidence="1" key="1">
    <citation type="journal article" date="2015" name="Nature">
        <title>Complex archaea that bridge the gap between prokaryotes and eukaryotes.</title>
        <authorList>
            <person name="Spang A."/>
            <person name="Saw J.H."/>
            <person name="Jorgensen S.L."/>
            <person name="Zaremba-Niedzwiedzka K."/>
            <person name="Martijn J."/>
            <person name="Lind A.E."/>
            <person name="van Eijk R."/>
            <person name="Schleper C."/>
            <person name="Guy L."/>
            <person name="Ettema T.J."/>
        </authorList>
    </citation>
    <scope>NUCLEOTIDE SEQUENCE</scope>
</reference>
<protein>
    <submittedName>
        <fullName evidence="1">Uncharacterized protein</fullName>
    </submittedName>
</protein>
<organism evidence="1">
    <name type="scientific">marine sediment metagenome</name>
    <dbReference type="NCBI Taxonomy" id="412755"/>
    <lineage>
        <taxon>unclassified sequences</taxon>
        <taxon>metagenomes</taxon>
        <taxon>ecological metagenomes</taxon>
    </lineage>
</organism>
<name>A0A0F9HVK2_9ZZZZ</name>
<comment type="caution">
    <text evidence="1">The sequence shown here is derived from an EMBL/GenBank/DDBJ whole genome shotgun (WGS) entry which is preliminary data.</text>
</comment>
<proteinExistence type="predicted"/>
<dbReference type="AlphaFoldDB" id="A0A0F9HVK2"/>
<sequence>LVCNNLSDLKRDVIASLAIILYSRKETHEEEKKIY</sequence>
<evidence type="ECO:0000313" key="1">
    <source>
        <dbReference type="EMBL" id="KKL79152.1"/>
    </source>
</evidence>
<dbReference type="EMBL" id="LAZR01023250">
    <property type="protein sequence ID" value="KKL79152.1"/>
    <property type="molecule type" value="Genomic_DNA"/>
</dbReference>
<feature type="non-terminal residue" evidence="1">
    <location>
        <position position="1"/>
    </location>
</feature>
<gene>
    <name evidence="1" type="ORF">LCGC14_2017680</name>
</gene>